<dbReference type="EMBL" id="WOWB01000001">
    <property type="protein sequence ID" value="NLV07764.1"/>
    <property type="molecule type" value="Genomic_DNA"/>
</dbReference>
<feature type="transmembrane region" description="Helical" evidence="1">
    <location>
        <begin position="79"/>
        <end position="99"/>
    </location>
</feature>
<keyword evidence="1" id="KW-0472">Membrane</keyword>
<comment type="caution">
    <text evidence="2">The sequence shown here is derived from an EMBL/GenBank/DDBJ whole genome shotgun (WGS) entry which is preliminary data.</text>
</comment>
<dbReference type="Proteomes" id="UP000610611">
    <property type="component" value="Unassembled WGS sequence"/>
</dbReference>
<feature type="transmembrane region" description="Helical" evidence="1">
    <location>
        <begin position="237"/>
        <end position="258"/>
    </location>
</feature>
<protein>
    <submittedName>
        <fullName evidence="2">ABC transporter permease subunit</fullName>
    </submittedName>
</protein>
<dbReference type="RefSeq" id="WP_170084068.1">
    <property type="nucleotide sequence ID" value="NZ_WOWB01000001.1"/>
</dbReference>
<evidence type="ECO:0000313" key="2">
    <source>
        <dbReference type="EMBL" id="NLV07764.1"/>
    </source>
</evidence>
<organism evidence="2 3">
    <name type="scientific">Haloarcula rubripromontorii</name>
    <dbReference type="NCBI Taxonomy" id="1705562"/>
    <lineage>
        <taxon>Archaea</taxon>
        <taxon>Methanobacteriati</taxon>
        <taxon>Methanobacteriota</taxon>
        <taxon>Stenosarchaea group</taxon>
        <taxon>Halobacteria</taxon>
        <taxon>Halobacteriales</taxon>
        <taxon>Haloarculaceae</taxon>
        <taxon>Haloarcula</taxon>
    </lineage>
</organism>
<keyword evidence="1" id="KW-0812">Transmembrane</keyword>
<accession>A0A847U988</accession>
<dbReference type="Pfam" id="PF12679">
    <property type="entry name" value="ABC2_membrane_2"/>
    <property type="match status" value="1"/>
</dbReference>
<feature type="transmembrane region" description="Helical" evidence="1">
    <location>
        <begin position="158"/>
        <end position="181"/>
    </location>
</feature>
<feature type="transmembrane region" description="Helical" evidence="1">
    <location>
        <begin position="16"/>
        <end position="37"/>
    </location>
</feature>
<proteinExistence type="predicted"/>
<dbReference type="PANTHER" id="PTHR43471">
    <property type="entry name" value="ABC TRANSPORTER PERMEASE"/>
    <property type="match status" value="1"/>
</dbReference>
<feature type="transmembrane region" description="Helical" evidence="1">
    <location>
        <begin position="193"/>
        <end position="217"/>
    </location>
</feature>
<dbReference type="AlphaFoldDB" id="A0A847U988"/>
<name>A0A847U988_9EURY</name>
<evidence type="ECO:0000256" key="1">
    <source>
        <dbReference type="SAM" id="Phobius"/>
    </source>
</evidence>
<dbReference type="GO" id="GO:0005886">
    <property type="term" value="C:plasma membrane"/>
    <property type="evidence" value="ECO:0007669"/>
    <property type="project" value="UniProtKB-SubCell"/>
</dbReference>
<gene>
    <name evidence="2" type="ORF">GOC83_16635</name>
</gene>
<dbReference type="GO" id="GO:0140359">
    <property type="term" value="F:ABC-type transporter activity"/>
    <property type="evidence" value="ECO:0007669"/>
    <property type="project" value="InterPro"/>
</dbReference>
<dbReference type="PANTHER" id="PTHR43471:SF12">
    <property type="entry name" value="HYPOTHETICAL MEMBRANE PROTEIN, CONSERVED"/>
    <property type="match status" value="1"/>
</dbReference>
<feature type="transmembrane region" description="Helical" evidence="1">
    <location>
        <begin position="124"/>
        <end position="146"/>
    </location>
</feature>
<reference evidence="2" key="1">
    <citation type="submission" date="2019-12" db="EMBL/GenBank/DDBJ databases">
        <title>The whole-genome sequencing of Haloarcula japonica strain pws8.</title>
        <authorList>
            <person name="Verma D.K."/>
            <person name="Gopal K."/>
            <person name="Prasad E.S."/>
        </authorList>
    </citation>
    <scope>NUCLEOTIDE SEQUENCE</scope>
    <source>
        <strain evidence="2">Pws8</strain>
    </source>
</reference>
<sequence>MFEVTRYEGRRRMRGTAVLTVLLAVYALLIVFLYPSIAESSVDFDEYVESLPPAFQEGFVGSANFSTVEGFLSIEMYQFLWLLLLGLYVAYSGGALVAGDVETGQLDMLLATPISRSRVVVEKYLSLLVPVLGVNLVTPFVVYVGLLAIDETIDPVSLFALHLLSIPYLLMCAGVGLLLSVRLDRADIAQRGGIGAVFGLFLLDTASTDTDFEWLGALSPTRYFSPVDILSEGTYDVAGALLLLAGAIACVGVSVVLFQRRDI</sequence>
<evidence type="ECO:0000313" key="3">
    <source>
        <dbReference type="Proteomes" id="UP000610611"/>
    </source>
</evidence>
<keyword evidence="1" id="KW-1133">Transmembrane helix</keyword>